<dbReference type="Gene3D" id="3.30.70.360">
    <property type="match status" value="1"/>
</dbReference>
<evidence type="ECO:0000259" key="4">
    <source>
        <dbReference type="Pfam" id="PF07687"/>
    </source>
</evidence>
<dbReference type="Pfam" id="PF01546">
    <property type="entry name" value="Peptidase_M20"/>
    <property type="match status" value="1"/>
</dbReference>
<dbReference type="InterPro" id="IPR050072">
    <property type="entry name" value="Peptidase_M20A"/>
</dbReference>
<dbReference type="OrthoDB" id="9776600at2"/>
<dbReference type="PANTHER" id="PTHR43808:SF9">
    <property type="entry name" value="BLL0789 PROTEIN"/>
    <property type="match status" value="1"/>
</dbReference>
<keyword evidence="2" id="KW-0378">Hydrolase</keyword>
<dbReference type="GO" id="GO:0016787">
    <property type="term" value="F:hydrolase activity"/>
    <property type="evidence" value="ECO:0007669"/>
    <property type="project" value="UniProtKB-KW"/>
</dbReference>
<proteinExistence type="predicted"/>
<feature type="active site" evidence="3">
    <location>
        <position position="89"/>
    </location>
</feature>
<dbReference type="SUPFAM" id="SSF53187">
    <property type="entry name" value="Zn-dependent exopeptidases"/>
    <property type="match status" value="1"/>
</dbReference>
<dbReference type="PIRSF" id="PIRSF037238">
    <property type="entry name" value="Carboxypeptidase_G2"/>
    <property type="match status" value="1"/>
</dbReference>
<dbReference type="RefSeq" id="WP_007803735.1">
    <property type="nucleotide sequence ID" value="NZ_DS022279.1"/>
</dbReference>
<evidence type="ECO:0000256" key="3">
    <source>
        <dbReference type="PIRSR" id="PIRSR037238-1"/>
    </source>
</evidence>
<dbReference type="InterPro" id="IPR011650">
    <property type="entry name" value="Peptidase_M20_dimer"/>
</dbReference>
<keyword evidence="1" id="KW-0479">Metal-binding</keyword>
<accession>Q0FUV2</accession>
<protein>
    <submittedName>
        <fullName evidence="5">Peptidase, M20/M25/M40 family protein</fullName>
    </submittedName>
</protein>
<dbReference type="InterPro" id="IPR017150">
    <property type="entry name" value="Pept_M20_glutamate_carboxypep"/>
</dbReference>
<sequence>MTETPGFPESLASARDEMIALLSDLVNIDSPSRDPAGVDAVRDRIASFLDGEPGIRLSRMPVPGHADALLAEYLPQSPAAPGLLMGHMDTVFARGEATARPFRIEADRAHGPGVADMKAGLVMNAFVLRELARSGLAVPLQALFTVDEEIGSNGSAPVIREVAARSAFVLNSEPGRVSGNVVDGRRGGAFYRVTISGRAAHAGLNPADGRSAIVELAQKILAWTALTNPETGVSVSVGIVSGGQAVNMVAPEAEARIDVRFATVESGEAAEVEIRRIAETPFTPDVDGRMECLGKFLPMTGNAALTADYVAAAVQVGLALKAEFTPSCSDAGLTSSMGIPTLCACGPVGGGVHSEREFLELDTLVPRAMAAARLVLSRAAA</sequence>
<name>Q0FUV2_SALBH</name>
<evidence type="ECO:0000313" key="6">
    <source>
        <dbReference type="Proteomes" id="UP000006230"/>
    </source>
</evidence>
<dbReference type="CDD" id="cd03885">
    <property type="entry name" value="M20_CPDG2"/>
    <property type="match status" value="1"/>
</dbReference>
<evidence type="ECO:0000313" key="5">
    <source>
        <dbReference type="EMBL" id="EAU47979.1"/>
    </source>
</evidence>
<dbReference type="InterPro" id="IPR002933">
    <property type="entry name" value="Peptidase_M20"/>
</dbReference>
<evidence type="ECO:0000256" key="2">
    <source>
        <dbReference type="ARBA" id="ARBA00022801"/>
    </source>
</evidence>
<dbReference type="Pfam" id="PF07687">
    <property type="entry name" value="M20_dimer"/>
    <property type="match status" value="1"/>
</dbReference>
<evidence type="ECO:0000256" key="1">
    <source>
        <dbReference type="ARBA" id="ARBA00022723"/>
    </source>
</evidence>
<dbReference type="eggNOG" id="COG0624">
    <property type="taxonomic scope" value="Bacteria"/>
</dbReference>
<dbReference type="AlphaFoldDB" id="Q0FUV2"/>
<dbReference type="InterPro" id="IPR036264">
    <property type="entry name" value="Bact_exopeptidase_dim_dom"/>
</dbReference>
<comment type="caution">
    <text evidence="5">The sequence shown here is derived from an EMBL/GenBank/DDBJ whole genome shotgun (WGS) entry which is preliminary data.</text>
</comment>
<feature type="active site" description="Proton acceptor" evidence="3">
    <location>
        <position position="148"/>
    </location>
</feature>
<dbReference type="EMBL" id="AATQ01000003">
    <property type="protein sequence ID" value="EAU47979.1"/>
    <property type="molecule type" value="Genomic_DNA"/>
</dbReference>
<reference evidence="5 6" key="1">
    <citation type="journal article" date="2010" name="J. Bacteriol.">
        <title>Genome sequences of Pelagibaca bermudensis HTCC2601T and Maritimibacter alkaliphilus HTCC2654T, the type strains of two marine Roseobacter genera.</title>
        <authorList>
            <person name="Thrash J.C."/>
            <person name="Cho J.C."/>
            <person name="Ferriera S."/>
            <person name="Johnson J."/>
            <person name="Vergin K.L."/>
            <person name="Giovannoni S.J."/>
        </authorList>
    </citation>
    <scope>NUCLEOTIDE SEQUENCE [LARGE SCALE GENOMIC DNA]</scope>
    <source>
        <strain evidence="6">DSM 26914 / JCM 13377 / KCTC 12554 / HTCC2601</strain>
    </source>
</reference>
<dbReference type="PANTHER" id="PTHR43808">
    <property type="entry name" value="ACETYLORNITHINE DEACETYLASE"/>
    <property type="match status" value="1"/>
</dbReference>
<gene>
    <name evidence="5" type="ORF">R2601_01030</name>
</gene>
<keyword evidence="6" id="KW-1185">Reference proteome</keyword>
<dbReference type="GO" id="GO:0046872">
    <property type="term" value="F:metal ion binding"/>
    <property type="evidence" value="ECO:0007669"/>
    <property type="project" value="UniProtKB-KW"/>
</dbReference>
<dbReference type="Proteomes" id="UP000006230">
    <property type="component" value="Unassembled WGS sequence"/>
</dbReference>
<dbReference type="STRING" id="314265.R2601_01030"/>
<organism evidence="5 6">
    <name type="scientific">Salipiger bermudensis (strain DSM 26914 / JCM 13377 / KCTC 12554 / HTCC2601)</name>
    <name type="common">Pelagibaca bermudensis</name>
    <dbReference type="NCBI Taxonomy" id="314265"/>
    <lineage>
        <taxon>Bacteria</taxon>
        <taxon>Pseudomonadati</taxon>
        <taxon>Pseudomonadota</taxon>
        <taxon>Alphaproteobacteria</taxon>
        <taxon>Rhodobacterales</taxon>
        <taxon>Roseobacteraceae</taxon>
        <taxon>Salipiger</taxon>
    </lineage>
</organism>
<dbReference type="SUPFAM" id="SSF55031">
    <property type="entry name" value="Bacterial exopeptidase dimerisation domain"/>
    <property type="match status" value="1"/>
</dbReference>
<feature type="domain" description="Peptidase M20 dimerisation" evidence="4">
    <location>
        <begin position="184"/>
        <end position="281"/>
    </location>
</feature>
<dbReference type="Gene3D" id="3.40.630.10">
    <property type="entry name" value="Zn peptidases"/>
    <property type="match status" value="1"/>
</dbReference>
<dbReference type="HOGENOM" id="CLU_021802_7_0_5"/>